<comment type="similarity">
    <text evidence="3 11">Belongs to the NadD family.</text>
</comment>
<keyword evidence="4 11" id="KW-0662">Pyridine nucleotide biosynthesis</keyword>
<dbReference type="EC" id="2.7.7.18" evidence="11"/>
<evidence type="ECO:0000256" key="5">
    <source>
        <dbReference type="ARBA" id="ARBA00022679"/>
    </source>
</evidence>
<dbReference type="OrthoDB" id="5295945at2"/>
<comment type="catalytic activity">
    <reaction evidence="10 11">
        <text>nicotinate beta-D-ribonucleotide + ATP + H(+) = deamido-NAD(+) + diphosphate</text>
        <dbReference type="Rhea" id="RHEA:22860"/>
        <dbReference type="ChEBI" id="CHEBI:15378"/>
        <dbReference type="ChEBI" id="CHEBI:30616"/>
        <dbReference type="ChEBI" id="CHEBI:33019"/>
        <dbReference type="ChEBI" id="CHEBI:57502"/>
        <dbReference type="ChEBI" id="CHEBI:58437"/>
        <dbReference type="EC" id="2.7.7.18"/>
    </reaction>
</comment>
<dbReference type="Proteomes" id="UP000220102">
    <property type="component" value="Unassembled WGS sequence"/>
</dbReference>
<evidence type="ECO:0000256" key="2">
    <source>
        <dbReference type="ARBA" id="ARBA00005019"/>
    </source>
</evidence>
<evidence type="ECO:0000256" key="1">
    <source>
        <dbReference type="ARBA" id="ARBA00002324"/>
    </source>
</evidence>
<evidence type="ECO:0000256" key="3">
    <source>
        <dbReference type="ARBA" id="ARBA00009014"/>
    </source>
</evidence>
<dbReference type="NCBIfam" id="TIGR00482">
    <property type="entry name" value="nicotinate (nicotinamide) nucleotide adenylyltransferase"/>
    <property type="match status" value="1"/>
</dbReference>
<dbReference type="InterPro" id="IPR014729">
    <property type="entry name" value="Rossmann-like_a/b/a_fold"/>
</dbReference>
<keyword evidence="9 11" id="KW-0520">NAD</keyword>
<dbReference type="CDD" id="cd02165">
    <property type="entry name" value="NMNAT"/>
    <property type="match status" value="1"/>
</dbReference>
<dbReference type="AlphaFoldDB" id="A0A2A8CZK6"/>
<dbReference type="InterPro" id="IPR004821">
    <property type="entry name" value="Cyt_trans-like"/>
</dbReference>
<dbReference type="NCBIfam" id="TIGR00125">
    <property type="entry name" value="cyt_tran_rel"/>
    <property type="match status" value="1"/>
</dbReference>
<accession>A0A2A8CZK6</accession>
<dbReference type="EMBL" id="PDEQ01000003">
    <property type="protein sequence ID" value="PEN14064.1"/>
    <property type="molecule type" value="Genomic_DNA"/>
</dbReference>
<evidence type="ECO:0000256" key="7">
    <source>
        <dbReference type="ARBA" id="ARBA00022741"/>
    </source>
</evidence>
<dbReference type="Gene3D" id="3.40.50.620">
    <property type="entry name" value="HUPs"/>
    <property type="match status" value="1"/>
</dbReference>
<dbReference type="PANTHER" id="PTHR39321:SF3">
    <property type="entry name" value="PHOSPHOPANTETHEINE ADENYLYLTRANSFERASE"/>
    <property type="match status" value="1"/>
</dbReference>
<evidence type="ECO:0000256" key="6">
    <source>
        <dbReference type="ARBA" id="ARBA00022695"/>
    </source>
</evidence>
<comment type="caution">
    <text evidence="13">The sequence shown here is derived from an EMBL/GenBank/DDBJ whole genome shotgun (WGS) entry which is preliminary data.</text>
</comment>
<sequence>MDVGLFGGSFNPPHVAHCVVANVVRDQFSMDEVWWIPNAQPPHKPETELASARHRLAMTKLATKDDPHFRVSDIEICREGVSYTVDTVRALQEKHPETNFALIIGSDSLDSFSSWHCPDEIADRVPLIVYKRPGPIESVAEARFVNQARFVAAPVMEISGTEVRKRRQARRSIRYFVPAPVRQYILDHDLYLEDT</sequence>
<dbReference type="PANTHER" id="PTHR39321">
    <property type="entry name" value="NICOTINATE-NUCLEOTIDE ADENYLYLTRANSFERASE-RELATED"/>
    <property type="match status" value="1"/>
</dbReference>
<dbReference type="SUPFAM" id="SSF52374">
    <property type="entry name" value="Nucleotidylyl transferase"/>
    <property type="match status" value="1"/>
</dbReference>
<evidence type="ECO:0000256" key="8">
    <source>
        <dbReference type="ARBA" id="ARBA00022840"/>
    </source>
</evidence>
<dbReference type="GO" id="GO:0005524">
    <property type="term" value="F:ATP binding"/>
    <property type="evidence" value="ECO:0007669"/>
    <property type="project" value="UniProtKB-KW"/>
</dbReference>
<dbReference type="InterPro" id="IPR005248">
    <property type="entry name" value="NadD/NMNAT"/>
</dbReference>
<evidence type="ECO:0000256" key="11">
    <source>
        <dbReference type="HAMAP-Rule" id="MF_00244"/>
    </source>
</evidence>
<gene>
    <name evidence="11 13" type="primary">nadD</name>
    <name evidence="13" type="ORF">CRI94_06560</name>
</gene>
<comment type="pathway">
    <text evidence="2 11">Cofactor biosynthesis; NAD(+) biosynthesis; deamido-NAD(+) from nicotinate D-ribonucleotide: step 1/1.</text>
</comment>
<organism evidence="13 14">
    <name type="scientific">Longibacter salinarum</name>
    <dbReference type="NCBI Taxonomy" id="1850348"/>
    <lineage>
        <taxon>Bacteria</taxon>
        <taxon>Pseudomonadati</taxon>
        <taxon>Rhodothermota</taxon>
        <taxon>Rhodothermia</taxon>
        <taxon>Rhodothermales</taxon>
        <taxon>Salisaetaceae</taxon>
        <taxon>Longibacter</taxon>
    </lineage>
</organism>
<dbReference type="GO" id="GO:0004515">
    <property type="term" value="F:nicotinate-nucleotide adenylyltransferase activity"/>
    <property type="evidence" value="ECO:0007669"/>
    <property type="project" value="UniProtKB-UniRule"/>
</dbReference>
<evidence type="ECO:0000256" key="4">
    <source>
        <dbReference type="ARBA" id="ARBA00022642"/>
    </source>
</evidence>
<proteinExistence type="inferred from homology"/>
<dbReference type="UniPathway" id="UPA00253">
    <property type="reaction ID" value="UER00332"/>
</dbReference>
<comment type="function">
    <text evidence="1 11">Catalyzes the reversible adenylation of nicotinate mononucleotide (NaMN) to nicotinic acid adenine dinucleotide (NaAD).</text>
</comment>
<evidence type="ECO:0000256" key="9">
    <source>
        <dbReference type="ARBA" id="ARBA00023027"/>
    </source>
</evidence>
<dbReference type="Pfam" id="PF01467">
    <property type="entry name" value="CTP_transf_like"/>
    <property type="match status" value="1"/>
</dbReference>
<dbReference type="RefSeq" id="WP_098075227.1">
    <property type="nucleotide sequence ID" value="NZ_PDEQ01000003.1"/>
</dbReference>
<keyword evidence="5 11" id="KW-0808">Transferase</keyword>
<reference evidence="13 14" key="1">
    <citation type="submission" date="2017-10" db="EMBL/GenBank/DDBJ databases">
        <title>Draft genome of Longibacter Salinarum.</title>
        <authorList>
            <person name="Goh K.M."/>
            <person name="Shamsir M.S."/>
            <person name="Lim S.W."/>
        </authorList>
    </citation>
    <scope>NUCLEOTIDE SEQUENCE [LARGE SCALE GENOMIC DNA]</scope>
    <source>
        <strain evidence="13 14">KCTC 52045</strain>
    </source>
</reference>
<evidence type="ECO:0000256" key="10">
    <source>
        <dbReference type="ARBA" id="ARBA00048721"/>
    </source>
</evidence>
<evidence type="ECO:0000259" key="12">
    <source>
        <dbReference type="Pfam" id="PF01467"/>
    </source>
</evidence>
<feature type="domain" description="Cytidyltransferase-like" evidence="12">
    <location>
        <begin position="5"/>
        <end position="166"/>
    </location>
</feature>
<dbReference type="NCBIfam" id="NF000840">
    <property type="entry name" value="PRK00071.1-3"/>
    <property type="match status" value="1"/>
</dbReference>
<keyword evidence="8 11" id="KW-0067">ATP-binding</keyword>
<dbReference type="GO" id="GO:0009435">
    <property type="term" value="P:NAD+ biosynthetic process"/>
    <property type="evidence" value="ECO:0007669"/>
    <property type="project" value="UniProtKB-UniRule"/>
</dbReference>
<evidence type="ECO:0000313" key="13">
    <source>
        <dbReference type="EMBL" id="PEN14064.1"/>
    </source>
</evidence>
<keyword evidence="6 11" id="KW-0548">Nucleotidyltransferase</keyword>
<evidence type="ECO:0000313" key="14">
    <source>
        <dbReference type="Proteomes" id="UP000220102"/>
    </source>
</evidence>
<name>A0A2A8CZK6_9BACT</name>
<keyword evidence="14" id="KW-1185">Reference proteome</keyword>
<protein>
    <recommendedName>
        <fullName evidence="11">Probable nicotinate-nucleotide adenylyltransferase</fullName>
        <ecNumber evidence="11">2.7.7.18</ecNumber>
    </recommendedName>
    <alternativeName>
        <fullName evidence="11">Deamido-NAD(+) diphosphorylase</fullName>
    </alternativeName>
    <alternativeName>
        <fullName evidence="11">Deamido-NAD(+) pyrophosphorylase</fullName>
    </alternativeName>
    <alternativeName>
        <fullName evidence="11">Nicotinate mononucleotide adenylyltransferase</fullName>
        <shortName evidence="11">NaMN adenylyltransferase</shortName>
    </alternativeName>
</protein>
<dbReference type="HAMAP" id="MF_00244">
    <property type="entry name" value="NaMN_adenylyltr"/>
    <property type="match status" value="1"/>
</dbReference>
<keyword evidence="7 11" id="KW-0547">Nucleotide-binding</keyword>